<dbReference type="PANTHER" id="PTHR24058">
    <property type="entry name" value="DUAL SPECIFICITY PROTEIN KINASE"/>
    <property type="match status" value="1"/>
</dbReference>
<evidence type="ECO:0000256" key="18">
    <source>
        <dbReference type="ARBA" id="ARBA00023242"/>
    </source>
</evidence>
<name>A0A672KZY7_SINGR</name>
<dbReference type="RefSeq" id="XP_016144949.1">
    <property type="nucleotide sequence ID" value="XM_016289463.1"/>
</dbReference>
<dbReference type="KEGG" id="sgh:107598186"/>
<keyword evidence="14" id="KW-0067">ATP-binding</keyword>
<evidence type="ECO:0000256" key="10">
    <source>
        <dbReference type="ARBA" id="ARBA00022728"/>
    </source>
</evidence>
<evidence type="ECO:0000256" key="25">
    <source>
        <dbReference type="SAM" id="MobiDB-lite"/>
    </source>
</evidence>
<feature type="compositionally biased region" description="Low complexity" evidence="25">
    <location>
        <begin position="572"/>
        <end position="591"/>
    </location>
</feature>
<sequence>MADVEMDLRSKRLINGPEDLESPEKSGNEDENGDMSGEDEEECEEEVEVNGEKQDSGSKHHSSGSKHKKKKHKHRSKHKKHKHASEEDKDRKRKHRHKHKKHRRKEEPSSSPSGAINRRAEDGSPSLGSATLDDKALLEDLEKQRALIKAELDSQLMEGKVQSGMGLILQGYNSGSEEDGEGQRARNGEQRQRSSGGRTRSPRDQISRGGRSRRDSMDTSKPSVKQGSRSRERVCRDAKLERMTKIVKETVKERSKSKEKKRSQSRDKSRERVKKSQSPSTRRWSAERKSDQRGRSDRRSSPHVDEKREQVAQRSNSRGRKSRSRDRRSHSKDARVGRSETDREKRPGKSPSKDTSSGKENRSPHQRRALSPQCRRSSSPRHRDRQPNQPPSGSADRSSKLSHSPSRNRSPAKRGRSRSNERRRDSPSRKRPRVDGAGRSRETSPARRRVSRSPLRRRSVSPRRQYRSSPRRRSPPRRRSAERDRFGRSRPRRSTSRERERRRRRRCRDEDKFKGSLSEGMKADQDSSSEEVLEDFDAEEEDEEALIEQRRQQRLAIVQKYKAVNEDSNMGSMASEPSSPQSSTRSRSPSPDDILERVAADVKEYERENVNTFEANIKAKHNLIAQEKEGANLKKPSAPDMFTESDDMFAADFDSARLRAAGIGKDFKENPNLRDNWTDAEGYYRVNIGEILDKRYDVYGYTGQGVFSNVVRARDTARAGQEVAVKIIRNNELMQKTGLKELEFLKKLNDADPDDKFHCLRLFRHFYHKQHLCLVFEPLSMNLREVLKKYGKDVGLHIKAVRSYSQQLFLALKLLKRCNILHADIKPDNILVNESKTILKLCDFGSASHVADNEITPYLVSRFYRAPEIVIGKPYDYAIDMWSVGCTLYELYTGKILFPGSSNNHMLKLAMDLKGKMPNKMIRKGLFKDQHFDQNLNFLYIEVDKVTEREKVTVMSTINPTKDLLADMIGGQRLPEDQRKKVMQLKDLLDGTLMLDPAKRISINQALQHPFIQEKM</sequence>
<feature type="compositionally biased region" description="Basic residues" evidence="25">
    <location>
        <begin position="317"/>
        <end position="330"/>
    </location>
</feature>
<keyword evidence="11" id="KW-0547">Nucleotide-binding</keyword>
<feature type="compositionally biased region" description="Basic residues" evidence="25">
    <location>
        <begin position="446"/>
        <end position="478"/>
    </location>
</feature>
<dbReference type="Gene3D" id="3.30.200.20">
    <property type="entry name" value="Phosphorylase Kinase, domain 1"/>
    <property type="match status" value="1"/>
</dbReference>
<dbReference type="CDD" id="cd14135">
    <property type="entry name" value="STKc_PRP4"/>
    <property type="match status" value="1"/>
</dbReference>
<evidence type="ECO:0000256" key="7">
    <source>
        <dbReference type="ARBA" id="ARBA00022553"/>
    </source>
</evidence>
<comment type="subcellular location">
    <subcellularLocation>
        <location evidence="2">Chromosome</location>
        <location evidence="2">Centromere</location>
        <location evidence="2">Kinetochore</location>
    </subcellularLocation>
    <subcellularLocation>
        <location evidence="1">Nucleus</location>
    </subcellularLocation>
</comment>
<keyword evidence="5" id="KW-1017">Isopeptide bond</keyword>
<dbReference type="GeneID" id="107598186"/>
<dbReference type="InterPro" id="IPR000719">
    <property type="entry name" value="Prot_kinase_dom"/>
</dbReference>
<feature type="compositionally biased region" description="Basic and acidic residues" evidence="25">
    <location>
        <begin position="284"/>
        <end position="311"/>
    </location>
</feature>
<evidence type="ECO:0000256" key="16">
    <source>
        <dbReference type="ARBA" id="ARBA00022990"/>
    </source>
</evidence>
<comment type="similarity">
    <text evidence="19">Belongs to the protein kinase superfamily. CMGC Ser/Thr protein kinase family.</text>
</comment>
<feature type="region of interest" description="Disordered" evidence="25">
    <location>
        <begin position="168"/>
        <end position="547"/>
    </location>
</feature>
<evidence type="ECO:0000256" key="24">
    <source>
        <dbReference type="ARBA" id="ARBA00048977"/>
    </source>
</evidence>
<evidence type="ECO:0000256" key="23">
    <source>
        <dbReference type="ARBA" id="ARBA00048659"/>
    </source>
</evidence>
<reference evidence="27" key="2">
    <citation type="submission" date="2025-09" db="UniProtKB">
        <authorList>
            <consortium name="Ensembl"/>
        </authorList>
    </citation>
    <scope>IDENTIFICATION</scope>
</reference>
<feature type="region of interest" description="Disordered" evidence="25">
    <location>
        <begin position="566"/>
        <end position="593"/>
    </location>
</feature>
<dbReference type="PROSITE" id="PS50011">
    <property type="entry name" value="PROTEIN_KINASE_DOM"/>
    <property type="match status" value="1"/>
</dbReference>
<evidence type="ECO:0000256" key="5">
    <source>
        <dbReference type="ARBA" id="ARBA00022499"/>
    </source>
</evidence>
<dbReference type="Pfam" id="PF00069">
    <property type="entry name" value="Pkinase"/>
    <property type="match status" value="1"/>
</dbReference>
<feature type="compositionally biased region" description="Basic residues" evidence="25">
    <location>
        <begin position="91"/>
        <end position="104"/>
    </location>
</feature>
<feature type="compositionally biased region" description="Basic and acidic residues" evidence="25">
    <location>
        <begin position="331"/>
        <end position="347"/>
    </location>
</feature>
<evidence type="ECO:0000256" key="11">
    <source>
        <dbReference type="ARBA" id="ARBA00022741"/>
    </source>
</evidence>
<proteinExistence type="inferred from homology"/>
<keyword evidence="12" id="KW-0418">Kinase</keyword>
<evidence type="ECO:0000256" key="6">
    <source>
        <dbReference type="ARBA" id="ARBA00022527"/>
    </source>
</evidence>
<dbReference type="InterPro" id="IPR008271">
    <property type="entry name" value="Ser/Thr_kinase_AS"/>
</dbReference>
<dbReference type="OrthoDB" id="3967at2759"/>
<dbReference type="PANTHER" id="PTHR24058:SF103">
    <property type="entry name" value="SERINE_THREONINE-PROTEIN KINASE PRP4 HOMOLOG"/>
    <property type="match status" value="1"/>
</dbReference>
<protein>
    <recommendedName>
        <fullName evidence="20">Serine/threonine-protein kinase PRP4 homolog</fullName>
        <ecNumber evidence="3">2.7.11.1</ecNumber>
    </recommendedName>
    <alternativeName>
        <fullName evidence="21">PRP4 pre-mRNA-processing factor 4 homolog</fullName>
    </alternativeName>
</protein>
<evidence type="ECO:0000256" key="8">
    <source>
        <dbReference type="ARBA" id="ARBA00022664"/>
    </source>
</evidence>
<feature type="compositionally biased region" description="Acidic residues" evidence="25">
    <location>
        <begin position="527"/>
        <end position="546"/>
    </location>
</feature>
<comment type="catalytic activity">
    <reaction evidence="24">
        <text>L-seryl-[protein] + ATP = O-phospho-L-seryl-[protein] + ADP + H(+)</text>
        <dbReference type="Rhea" id="RHEA:17989"/>
        <dbReference type="Rhea" id="RHEA-COMP:9863"/>
        <dbReference type="Rhea" id="RHEA-COMP:11604"/>
        <dbReference type="ChEBI" id="CHEBI:15378"/>
        <dbReference type="ChEBI" id="CHEBI:29999"/>
        <dbReference type="ChEBI" id="CHEBI:30616"/>
        <dbReference type="ChEBI" id="CHEBI:83421"/>
        <dbReference type="ChEBI" id="CHEBI:456216"/>
        <dbReference type="EC" id="2.7.11.1"/>
    </reaction>
    <physiologicalReaction direction="left-to-right" evidence="24">
        <dbReference type="Rhea" id="RHEA:17990"/>
    </physiologicalReaction>
</comment>
<accession>A0A672KZY7</accession>
<evidence type="ECO:0000256" key="3">
    <source>
        <dbReference type="ARBA" id="ARBA00012513"/>
    </source>
</evidence>
<keyword evidence="16" id="KW-0007">Acetylation</keyword>
<dbReference type="RefSeq" id="XP_016144947.1">
    <property type="nucleotide sequence ID" value="XM_016289461.1"/>
</dbReference>
<reference evidence="27" key="1">
    <citation type="submission" date="2025-08" db="UniProtKB">
        <authorList>
            <consortium name="Ensembl"/>
        </authorList>
    </citation>
    <scope>IDENTIFICATION</scope>
</reference>
<evidence type="ECO:0000256" key="20">
    <source>
        <dbReference type="ARBA" id="ARBA00023637"/>
    </source>
</evidence>
<keyword evidence="7" id="KW-0597">Phosphoprotein</keyword>
<keyword evidence="18" id="KW-0539">Nucleus</keyword>
<dbReference type="SUPFAM" id="SSF56112">
    <property type="entry name" value="Protein kinase-like (PK-like)"/>
    <property type="match status" value="1"/>
</dbReference>
<keyword evidence="15" id="KW-0832">Ubl conjugation</keyword>
<comment type="subunit">
    <text evidence="22">Interacts with CLK1 C-terminus. Associates with the U5 snRNP and NCOR1 deacetylase complexes. Identified in the spliceosome C complex.</text>
</comment>
<dbReference type="InterPro" id="IPR011009">
    <property type="entry name" value="Kinase-like_dom_sf"/>
</dbReference>
<keyword evidence="13" id="KW-0995">Kinetochore</keyword>
<feature type="compositionally biased region" description="Basic and acidic residues" evidence="25">
    <location>
        <begin position="201"/>
        <end position="218"/>
    </location>
</feature>
<feature type="domain" description="Protein kinase" evidence="26">
    <location>
        <begin position="696"/>
        <end position="1012"/>
    </location>
</feature>
<dbReference type="FunFam" id="1.10.510.10:FF:000078">
    <property type="entry name" value="Serine/threonine-protein kinase PRP4 homolog"/>
    <property type="match status" value="1"/>
</dbReference>
<keyword evidence="10" id="KW-0747">Spliceosome</keyword>
<evidence type="ECO:0000256" key="17">
    <source>
        <dbReference type="ARBA" id="ARBA00023187"/>
    </source>
</evidence>
<feature type="compositionally biased region" description="Basic and acidic residues" evidence="25">
    <location>
        <begin position="1"/>
        <end position="10"/>
    </location>
</feature>
<feature type="compositionally biased region" description="Basic and acidic residues" evidence="25">
    <location>
        <begin position="229"/>
        <end position="270"/>
    </location>
</feature>
<dbReference type="PROSITE" id="PS00108">
    <property type="entry name" value="PROTEIN_KINASE_ST"/>
    <property type="match status" value="1"/>
</dbReference>
<evidence type="ECO:0000256" key="21">
    <source>
        <dbReference type="ARBA" id="ARBA00031858"/>
    </source>
</evidence>
<dbReference type="GO" id="GO:0045292">
    <property type="term" value="P:mRNA cis splicing, via spliceosome"/>
    <property type="evidence" value="ECO:0007669"/>
    <property type="project" value="InterPro"/>
</dbReference>
<feature type="compositionally biased region" description="Acidic residues" evidence="25">
    <location>
        <begin position="29"/>
        <end position="49"/>
    </location>
</feature>
<dbReference type="InterPro" id="IPR044092">
    <property type="entry name" value="STKc_PRP4"/>
</dbReference>
<keyword evidence="17" id="KW-0508">mRNA splicing</keyword>
<evidence type="ECO:0000256" key="2">
    <source>
        <dbReference type="ARBA" id="ARBA00004629"/>
    </source>
</evidence>
<keyword evidence="9" id="KW-0808">Transferase</keyword>
<feature type="compositionally biased region" description="Basic residues" evidence="25">
    <location>
        <begin position="59"/>
        <end position="83"/>
    </location>
</feature>
<dbReference type="AlphaFoldDB" id="A0A672KZY7"/>
<dbReference type="GO" id="GO:0005681">
    <property type="term" value="C:spliceosomal complex"/>
    <property type="evidence" value="ECO:0007669"/>
    <property type="project" value="UniProtKB-KW"/>
</dbReference>
<evidence type="ECO:0000256" key="9">
    <source>
        <dbReference type="ARBA" id="ARBA00022679"/>
    </source>
</evidence>
<evidence type="ECO:0000256" key="4">
    <source>
        <dbReference type="ARBA" id="ARBA00022454"/>
    </source>
</evidence>
<dbReference type="GO" id="GO:0000776">
    <property type="term" value="C:kinetochore"/>
    <property type="evidence" value="ECO:0007669"/>
    <property type="project" value="UniProtKB-KW"/>
</dbReference>
<dbReference type="GO" id="GO:0005524">
    <property type="term" value="F:ATP binding"/>
    <property type="evidence" value="ECO:0007669"/>
    <property type="project" value="UniProtKB-KW"/>
</dbReference>
<feature type="compositionally biased region" description="Basic and acidic residues" evidence="25">
    <location>
        <begin position="418"/>
        <end position="445"/>
    </location>
</feature>
<feature type="compositionally biased region" description="Basic and acidic residues" evidence="25">
    <location>
        <begin position="181"/>
        <end position="192"/>
    </location>
</feature>
<evidence type="ECO:0000256" key="15">
    <source>
        <dbReference type="ARBA" id="ARBA00022843"/>
    </source>
</evidence>
<evidence type="ECO:0000256" key="19">
    <source>
        <dbReference type="ARBA" id="ARBA00023596"/>
    </source>
</evidence>
<keyword evidence="6" id="KW-0723">Serine/threonine-protein kinase</keyword>
<dbReference type="FunFam" id="3.30.200.20:FF:000123">
    <property type="entry name" value="serine/threonine-protein kinase PRP4 homolog"/>
    <property type="match status" value="1"/>
</dbReference>
<keyword evidence="8" id="KW-0507">mRNA processing</keyword>
<dbReference type="OMA" id="PWLKKIN"/>
<evidence type="ECO:0000256" key="12">
    <source>
        <dbReference type="ARBA" id="ARBA00022777"/>
    </source>
</evidence>
<dbReference type="SMART" id="SM00220">
    <property type="entry name" value="S_TKc"/>
    <property type="match status" value="1"/>
</dbReference>
<dbReference type="EC" id="2.7.11.1" evidence="3"/>
<dbReference type="InParanoid" id="A0A672KZY7"/>
<dbReference type="Gene3D" id="1.10.510.10">
    <property type="entry name" value="Transferase(Phosphotransferase) domain 1"/>
    <property type="match status" value="1"/>
</dbReference>
<feature type="region of interest" description="Disordered" evidence="25">
    <location>
        <begin position="1"/>
        <end position="131"/>
    </location>
</feature>
<keyword evidence="28" id="KW-1185">Reference proteome</keyword>
<evidence type="ECO:0000313" key="28">
    <source>
        <dbReference type="Proteomes" id="UP000472262"/>
    </source>
</evidence>
<dbReference type="GO" id="GO:0004674">
    <property type="term" value="F:protein serine/threonine kinase activity"/>
    <property type="evidence" value="ECO:0007669"/>
    <property type="project" value="UniProtKB-KW"/>
</dbReference>
<dbReference type="Proteomes" id="UP000472262">
    <property type="component" value="Unassembled WGS sequence"/>
</dbReference>
<feature type="compositionally biased region" description="Polar residues" evidence="25">
    <location>
        <begin position="391"/>
        <end position="409"/>
    </location>
</feature>
<evidence type="ECO:0000313" key="27">
    <source>
        <dbReference type="Ensembl" id="ENSSGRP00000015502.1"/>
    </source>
</evidence>
<dbReference type="Ensembl" id="ENSSGRT00000016789.1">
    <property type="protein sequence ID" value="ENSSGRP00000015502.1"/>
    <property type="gene ID" value="ENSSGRG00000009242.1"/>
</dbReference>
<dbReference type="InterPro" id="IPR050494">
    <property type="entry name" value="Ser_Thr_dual-spec_kinase"/>
</dbReference>
<gene>
    <name evidence="27" type="primary">LOC107598186</name>
</gene>
<evidence type="ECO:0000259" key="26">
    <source>
        <dbReference type="PROSITE" id="PS50011"/>
    </source>
</evidence>
<feature type="compositionally biased region" description="Basic residues" evidence="25">
    <location>
        <begin position="488"/>
        <end position="506"/>
    </location>
</feature>
<evidence type="ECO:0000256" key="14">
    <source>
        <dbReference type="ARBA" id="ARBA00022840"/>
    </source>
</evidence>
<organism evidence="27 28">
    <name type="scientific">Sinocyclocheilus grahami</name>
    <name type="common">Dianchi golden-line fish</name>
    <name type="synonym">Barbus grahami</name>
    <dbReference type="NCBI Taxonomy" id="75366"/>
    <lineage>
        <taxon>Eukaryota</taxon>
        <taxon>Metazoa</taxon>
        <taxon>Chordata</taxon>
        <taxon>Craniata</taxon>
        <taxon>Vertebrata</taxon>
        <taxon>Euteleostomi</taxon>
        <taxon>Actinopterygii</taxon>
        <taxon>Neopterygii</taxon>
        <taxon>Teleostei</taxon>
        <taxon>Ostariophysi</taxon>
        <taxon>Cypriniformes</taxon>
        <taxon>Cyprinidae</taxon>
        <taxon>Cyprininae</taxon>
        <taxon>Sinocyclocheilus</taxon>
    </lineage>
</organism>
<evidence type="ECO:0000256" key="13">
    <source>
        <dbReference type="ARBA" id="ARBA00022838"/>
    </source>
</evidence>
<evidence type="ECO:0000256" key="22">
    <source>
        <dbReference type="ARBA" id="ARBA00046964"/>
    </source>
</evidence>
<evidence type="ECO:0000256" key="1">
    <source>
        <dbReference type="ARBA" id="ARBA00004123"/>
    </source>
</evidence>
<keyword evidence="4" id="KW-0158">Chromosome</keyword>
<comment type="catalytic activity">
    <reaction evidence="23">
        <text>L-threonyl-[protein] + ATP = O-phospho-L-threonyl-[protein] + ADP + H(+)</text>
        <dbReference type="Rhea" id="RHEA:46608"/>
        <dbReference type="Rhea" id="RHEA-COMP:11060"/>
        <dbReference type="Rhea" id="RHEA-COMP:11605"/>
        <dbReference type="ChEBI" id="CHEBI:15378"/>
        <dbReference type="ChEBI" id="CHEBI:30013"/>
        <dbReference type="ChEBI" id="CHEBI:30616"/>
        <dbReference type="ChEBI" id="CHEBI:61977"/>
        <dbReference type="ChEBI" id="CHEBI:456216"/>
        <dbReference type="EC" id="2.7.11.1"/>
    </reaction>
    <physiologicalReaction direction="left-to-right" evidence="23">
        <dbReference type="Rhea" id="RHEA:46609"/>
    </physiologicalReaction>
</comment>